<evidence type="ECO:0000313" key="1">
    <source>
        <dbReference type="EMBL" id="MBW87138.1"/>
    </source>
</evidence>
<proteinExistence type="predicted"/>
<sequence>MLRKHLTVLQWVLIIFCSLAFA</sequence>
<reference evidence="1" key="1">
    <citation type="submission" date="2018-02" db="EMBL/GenBank/DDBJ databases">
        <title>Rhizophora mucronata_Transcriptome.</title>
        <authorList>
            <person name="Meera S.P."/>
            <person name="Sreeshan A."/>
            <person name="Augustine A."/>
        </authorList>
    </citation>
    <scope>NUCLEOTIDE SEQUENCE</scope>
    <source>
        <tissue evidence="1">Leaf</tissue>
    </source>
</reference>
<accession>A0A2P2J0X7</accession>
<name>A0A2P2J0X7_RHIMU</name>
<protein>
    <submittedName>
        <fullName evidence="1">Uncharacterized protein</fullName>
    </submittedName>
</protein>
<organism evidence="1">
    <name type="scientific">Rhizophora mucronata</name>
    <name type="common">Asiatic mangrove</name>
    <dbReference type="NCBI Taxonomy" id="61149"/>
    <lineage>
        <taxon>Eukaryota</taxon>
        <taxon>Viridiplantae</taxon>
        <taxon>Streptophyta</taxon>
        <taxon>Embryophyta</taxon>
        <taxon>Tracheophyta</taxon>
        <taxon>Spermatophyta</taxon>
        <taxon>Magnoliopsida</taxon>
        <taxon>eudicotyledons</taxon>
        <taxon>Gunneridae</taxon>
        <taxon>Pentapetalae</taxon>
        <taxon>rosids</taxon>
        <taxon>fabids</taxon>
        <taxon>Malpighiales</taxon>
        <taxon>Rhizophoraceae</taxon>
        <taxon>Rhizophora</taxon>
    </lineage>
</organism>
<dbReference type="EMBL" id="GGEC01006655">
    <property type="protein sequence ID" value="MBW87138.1"/>
    <property type="molecule type" value="Transcribed_RNA"/>
</dbReference>
<dbReference type="AlphaFoldDB" id="A0A2P2J0X7"/>